<organism evidence="1 2">
    <name type="scientific">Antrodiella citrinella</name>
    <dbReference type="NCBI Taxonomy" id="2447956"/>
    <lineage>
        <taxon>Eukaryota</taxon>
        <taxon>Fungi</taxon>
        <taxon>Dikarya</taxon>
        <taxon>Basidiomycota</taxon>
        <taxon>Agaricomycotina</taxon>
        <taxon>Agaricomycetes</taxon>
        <taxon>Polyporales</taxon>
        <taxon>Steccherinaceae</taxon>
        <taxon>Antrodiella</taxon>
    </lineage>
</organism>
<name>A0A4S4MLM4_9APHY</name>
<dbReference type="Proteomes" id="UP000308730">
    <property type="component" value="Unassembled WGS sequence"/>
</dbReference>
<dbReference type="EMBL" id="SGPM01000322">
    <property type="protein sequence ID" value="THH26669.1"/>
    <property type="molecule type" value="Genomic_DNA"/>
</dbReference>
<sequence>MFHLISPSERTVEKGKKLSFPPPGNGVEAVEIDIPAMVINRNGECLLFVLNCSGKNPSKGHEYEPLVAAAAMAVYRHNNAARQNYGLGIIGQKVMYCIVMIGSAPVFYRVAIEFYVVEHMERPGNSLILKKHVPAVSDQGRHMLFQ</sequence>
<evidence type="ECO:0000313" key="1">
    <source>
        <dbReference type="EMBL" id="THH26669.1"/>
    </source>
</evidence>
<protein>
    <submittedName>
        <fullName evidence="1">Uncharacterized protein</fullName>
    </submittedName>
</protein>
<reference evidence="1 2" key="1">
    <citation type="submission" date="2019-02" db="EMBL/GenBank/DDBJ databases">
        <title>Genome sequencing of the rare red list fungi Antrodiella citrinella (Flaviporus citrinellus).</title>
        <authorList>
            <person name="Buettner E."/>
            <person name="Kellner H."/>
        </authorList>
    </citation>
    <scope>NUCLEOTIDE SEQUENCE [LARGE SCALE GENOMIC DNA]</scope>
    <source>
        <strain evidence="1 2">DSM 108506</strain>
    </source>
</reference>
<gene>
    <name evidence="1" type="ORF">EUX98_g7519</name>
</gene>
<accession>A0A4S4MLM4</accession>
<proteinExistence type="predicted"/>
<evidence type="ECO:0000313" key="2">
    <source>
        <dbReference type="Proteomes" id="UP000308730"/>
    </source>
</evidence>
<keyword evidence="2" id="KW-1185">Reference proteome</keyword>
<dbReference type="OrthoDB" id="3213671at2759"/>
<comment type="caution">
    <text evidence="1">The sequence shown here is derived from an EMBL/GenBank/DDBJ whole genome shotgun (WGS) entry which is preliminary data.</text>
</comment>
<dbReference type="AlphaFoldDB" id="A0A4S4MLM4"/>